<dbReference type="GO" id="GO:0008270">
    <property type="term" value="F:zinc ion binding"/>
    <property type="evidence" value="ECO:0007669"/>
    <property type="project" value="InterPro"/>
</dbReference>
<dbReference type="EMBL" id="VDMD01000001">
    <property type="protein sequence ID" value="TRM69442.1"/>
    <property type="molecule type" value="Genomic_DNA"/>
</dbReference>
<dbReference type="AlphaFoldDB" id="A0A550CXC2"/>
<dbReference type="PANTHER" id="PTHR37534">
    <property type="entry name" value="TRANSCRIPTIONAL ACTIVATOR PROTEIN UGA3"/>
    <property type="match status" value="1"/>
</dbReference>
<dbReference type="Proteomes" id="UP000320762">
    <property type="component" value="Unassembled WGS sequence"/>
</dbReference>
<name>A0A550CXC2_9AGAR</name>
<feature type="region of interest" description="Disordered" evidence="2">
    <location>
        <begin position="25"/>
        <end position="48"/>
    </location>
</feature>
<dbReference type="PANTHER" id="PTHR37534:SF20">
    <property type="entry name" value="PRO1A C6 ZINK-FINGER PROTEIN"/>
    <property type="match status" value="1"/>
</dbReference>
<sequence>MSARTMPRGTTSDYLGPIRYPYALPPHVAPHPYRMEEGPRKRPKYTRSKTGCLTCRAKKVKCDEARPICTRCAHGQRECTWPAPRQAVIRTCDTTESADSRSSTTSSPSVSEPPTPPTKAKGPPPRRQAAIASNVVPRQPPRTSVDGALPIASATTSARVPAIPAQDGVSHGVSDVRSSARAAEVGHRLPQYSAMSDYGPYMNHASGAPYSFTAGAAANEDMLYAPSSHVAPYYGLPHLDMPPDLGRSPLAASWEGSFDAAVQGAVSTKPYDLVRSGPHPCVPVTHAGPQYHPIPVHASRRFAVNPYSSSEYQY</sequence>
<evidence type="ECO:0000256" key="2">
    <source>
        <dbReference type="SAM" id="MobiDB-lite"/>
    </source>
</evidence>
<dbReference type="Pfam" id="PF00172">
    <property type="entry name" value="Zn_clus"/>
    <property type="match status" value="1"/>
</dbReference>
<dbReference type="Gene3D" id="4.10.240.10">
    <property type="entry name" value="Zn(2)-C6 fungal-type DNA-binding domain"/>
    <property type="match status" value="1"/>
</dbReference>
<dbReference type="InterPro" id="IPR001138">
    <property type="entry name" value="Zn2Cys6_DnaBD"/>
</dbReference>
<dbReference type="CDD" id="cd00067">
    <property type="entry name" value="GAL4"/>
    <property type="match status" value="1"/>
</dbReference>
<dbReference type="PROSITE" id="PS00463">
    <property type="entry name" value="ZN2_CY6_FUNGAL_1"/>
    <property type="match status" value="1"/>
</dbReference>
<evidence type="ECO:0000313" key="5">
    <source>
        <dbReference type="Proteomes" id="UP000320762"/>
    </source>
</evidence>
<feature type="domain" description="Zn(2)-C6 fungal-type" evidence="3">
    <location>
        <begin position="51"/>
        <end position="81"/>
    </location>
</feature>
<dbReference type="SMART" id="SM00066">
    <property type="entry name" value="GAL4"/>
    <property type="match status" value="1"/>
</dbReference>
<dbReference type="PROSITE" id="PS50048">
    <property type="entry name" value="ZN2_CY6_FUNGAL_2"/>
    <property type="match status" value="1"/>
</dbReference>
<protein>
    <recommendedName>
        <fullName evidence="3">Zn(2)-C6 fungal-type domain-containing protein</fullName>
    </recommendedName>
</protein>
<comment type="caution">
    <text evidence="4">The sequence shown here is derived from an EMBL/GenBank/DDBJ whole genome shotgun (WGS) entry which is preliminary data.</text>
</comment>
<dbReference type="SUPFAM" id="SSF57701">
    <property type="entry name" value="Zn2/Cys6 DNA-binding domain"/>
    <property type="match status" value="1"/>
</dbReference>
<accession>A0A550CXC2</accession>
<feature type="compositionally biased region" description="Pro residues" evidence="2">
    <location>
        <begin position="111"/>
        <end position="126"/>
    </location>
</feature>
<evidence type="ECO:0000256" key="1">
    <source>
        <dbReference type="ARBA" id="ARBA00023242"/>
    </source>
</evidence>
<dbReference type="GO" id="GO:0000981">
    <property type="term" value="F:DNA-binding transcription factor activity, RNA polymerase II-specific"/>
    <property type="evidence" value="ECO:0007669"/>
    <property type="project" value="InterPro"/>
</dbReference>
<keyword evidence="1" id="KW-0539">Nucleus</keyword>
<dbReference type="STRING" id="97359.A0A550CXC2"/>
<reference evidence="4 5" key="1">
    <citation type="journal article" date="2019" name="New Phytol.">
        <title>Comparative genomics reveals unique wood-decay strategies and fruiting body development in the Schizophyllaceae.</title>
        <authorList>
            <person name="Almasi E."/>
            <person name="Sahu N."/>
            <person name="Krizsan K."/>
            <person name="Balint B."/>
            <person name="Kovacs G.M."/>
            <person name="Kiss B."/>
            <person name="Cseklye J."/>
            <person name="Drula E."/>
            <person name="Henrissat B."/>
            <person name="Nagy I."/>
            <person name="Chovatia M."/>
            <person name="Adam C."/>
            <person name="LaButti K."/>
            <person name="Lipzen A."/>
            <person name="Riley R."/>
            <person name="Grigoriev I.V."/>
            <person name="Nagy L.G."/>
        </authorList>
    </citation>
    <scope>NUCLEOTIDE SEQUENCE [LARGE SCALE GENOMIC DNA]</scope>
    <source>
        <strain evidence="4 5">NL-1724</strain>
    </source>
</reference>
<organism evidence="4 5">
    <name type="scientific">Schizophyllum amplum</name>
    <dbReference type="NCBI Taxonomy" id="97359"/>
    <lineage>
        <taxon>Eukaryota</taxon>
        <taxon>Fungi</taxon>
        <taxon>Dikarya</taxon>
        <taxon>Basidiomycota</taxon>
        <taxon>Agaricomycotina</taxon>
        <taxon>Agaricomycetes</taxon>
        <taxon>Agaricomycetidae</taxon>
        <taxon>Agaricales</taxon>
        <taxon>Schizophyllaceae</taxon>
        <taxon>Schizophyllum</taxon>
    </lineage>
</organism>
<keyword evidence="5" id="KW-1185">Reference proteome</keyword>
<feature type="region of interest" description="Disordered" evidence="2">
    <location>
        <begin position="92"/>
        <end position="147"/>
    </location>
</feature>
<evidence type="ECO:0000313" key="4">
    <source>
        <dbReference type="EMBL" id="TRM69442.1"/>
    </source>
</evidence>
<gene>
    <name evidence="4" type="ORF">BD626DRAFT_12100</name>
</gene>
<dbReference type="OrthoDB" id="5419315at2759"/>
<feature type="compositionally biased region" description="Low complexity" evidence="2">
    <location>
        <begin position="94"/>
        <end position="110"/>
    </location>
</feature>
<dbReference type="InterPro" id="IPR036864">
    <property type="entry name" value="Zn2-C6_fun-type_DNA-bd_sf"/>
</dbReference>
<proteinExistence type="predicted"/>
<evidence type="ECO:0000259" key="3">
    <source>
        <dbReference type="PROSITE" id="PS50048"/>
    </source>
</evidence>